<name>A0ABP5DL83_9ACTN</name>
<feature type="transmembrane region" description="Helical" evidence="1">
    <location>
        <begin position="160"/>
        <end position="177"/>
    </location>
</feature>
<evidence type="ECO:0000313" key="2">
    <source>
        <dbReference type="EMBL" id="GAA1980291.1"/>
    </source>
</evidence>
<organism evidence="2 3">
    <name type="scientific">Catenulispora subtropica</name>
    <dbReference type="NCBI Taxonomy" id="450798"/>
    <lineage>
        <taxon>Bacteria</taxon>
        <taxon>Bacillati</taxon>
        <taxon>Actinomycetota</taxon>
        <taxon>Actinomycetes</taxon>
        <taxon>Catenulisporales</taxon>
        <taxon>Catenulisporaceae</taxon>
        <taxon>Catenulispora</taxon>
    </lineage>
</organism>
<evidence type="ECO:0000256" key="1">
    <source>
        <dbReference type="SAM" id="Phobius"/>
    </source>
</evidence>
<dbReference type="RefSeq" id="WP_344659229.1">
    <property type="nucleotide sequence ID" value="NZ_BAAAQM010000027.1"/>
</dbReference>
<dbReference type="EMBL" id="BAAAQM010000027">
    <property type="protein sequence ID" value="GAA1980291.1"/>
    <property type="molecule type" value="Genomic_DNA"/>
</dbReference>
<keyword evidence="1" id="KW-0812">Transmembrane</keyword>
<dbReference type="Proteomes" id="UP001499854">
    <property type="component" value="Unassembled WGS sequence"/>
</dbReference>
<reference evidence="3" key="1">
    <citation type="journal article" date="2019" name="Int. J. Syst. Evol. Microbiol.">
        <title>The Global Catalogue of Microorganisms (GCM) 10K type strain sequencing project: providing services to taxonomists for standard genome sequencing and annotation.</title>
        <authorList>
            <consortium name="The Broad Institute Genomics Platform"/>
            <consortium name="The Broad Institute Genome Sequencing Center for Infectious Disease"/>
            <person name="Wu L."/>
            <person name="Ma J."/>
        </authorList>
    </citation>
    <scope>NUCLEOTIDE SEQUENCE [LARGE SCALE GENOMIC DNA]</scope>
    <source>
        <strain evidence="3">JCM 16013</strain>
    </source>
</reference>
<feature type="transmembrane region" description="Helical" evidence="1">
    <location>
        <begin position="23"/>
        <end position="46"/>
    </location>
</feature>
<sequence length="180" mass="18633">MRRDYIEALCGEWTKARTVASTAWHLVAAVASGIGLSVVVCALARAGIGAGQDSTKSALSGLQLAQAPLALCGVQLITGEYRSGLIHTSLAAVPRRTMFVAAKVTVILGLTLAAATVTMAGALLVTRTEPNPHVVLSATLHVIYVGILSSGVGFLVRDTAFADALVLGVLYVLPLVSRLR</sequence>
<feature type="transmembrane region" description="Helical" evidence="1">
    <location>
        <begin position="134"/>
        <end position="154"/>
    </location>
</feature>
<keyword evidence="3" id="KW-1185">Reference proteome</keyword>
<keyword evidence="1" id="KW-0472">Membrane</keyword>
<comment type="caution">
    <text evidence="2">The sequence shown here is derived from an EMBL/GenBank/DDBJ whole genome shotgun (WGS) entry which is preliminary data.</text>
</comment>
<gene>
    <name evidence="2" type="ORF">GCM10009838_46770</name>
</gene>
<feature type="transmembrane region" description="Helical" evidence="1">
    <location>
        <begin position="98"/>
        <end position="125"/>
    </location>
</feature>
<protein>
    <submittedName>
        <fullName evidence="2">Uncharacterized protein</fullName>
    </submittedName>
</protein>
<proteinExistence type="predicted"/>
<evidence type="ECO:0000313" key="3">
    <source>
        <dbReference type="Proteomes" id="UP001499854"/>
    </source>
</evidence>
<keyword evidence="1" id="KW-1133">Transmembrane helix</keyword>
<accession>A0ABP5DL83</accession>